<keyword evidence="3" id="KW-1185">Reference proteome</keyword>
<evidence type="ECO:0000313" key="3">
    <source>
        <dbReference type="Proteomes" id="UP000007886"/>
    </source>
</evidence>
<name>A0AAI8MAN1_9BRAD</name>
<evidence type="ECO:0000256" key="1">
    <source>
        <dbReference type="SAM" id="SignalP"/>
    </source>
</evidence>
<sequence>MRFWTTAIACSLASAVMAGQIEQAVAAPLPTNVATMKAAVGDDVTQVHWRGRGWGWGGGGLLAGAIIGGAIASSAPYGYYGGGPYYGGYGYGPGYGYGYAPAYYGYGPSYGYAPYYARPRYYGYRVYRPYYGPRYGYYRPYRAYHRGYW</sequence>
<accession>A0AAI8MAN1</accession>
<dbReference type="EMBL" id="AP012279">
    <property type="protein sequence ID" value="BAL75091.1"/>
    <property type="molecule type" value="Genomic_DNA"/>
</dbReference>
<feature type="chain" id="PRO_5042566108" description="BA14K family protein" evidence="1">
    <location>
        <begin position="27"/>
        <end position="149"/>
    </location>
</feature>
<gene>
    <name evidence="2" type="ORF">S23_18770</name>
</gene>
<dbReference type="RefSeq" id="WP_015684422.1">
    <property type="nucleotide sequence ID" value="NC_017082.1"/>
</dbReference>
<dbReference type="KEGG" id="brs:S23_18770"/>
<organism evidence="2 3">
    <name type="scientific">Bradyrhizobium cosmicum</name>
    <dbReference type="NCBI Taxonomy" id="1404864"/>
    <lineage>
        <taxon>Bacteria</taxon>
        <taxon>Pseudomonadati</taxon>
        <taxon>Pseudomonadota</taxon>
        <taxon>Alphaproteobacteria</taxon>
        <taxon>Hyphomicrobiales</taxon>
        <taxon>Nitrobacteraceae</taxon>
        <taxon>Bradyrhizobium</taxon>
    </lineage>
</organism>
<evidence type="ECO:0008006" key="4">
    <source>
        <dbReference type="Google" id="ProtNLM"/>
    </source>
</evidence>
<reference evidence="2 3" key="1">
    <citation type="journal article" date="2012" name="Microbes Environ.">
        <title>Complete genome sequence of Bradyrhizobium sp. S23321: insights into symbiosis evolution in soil oligotrophs.</title>
        <authorList>
            <person name="Okubo T."/>
            <person name="Tsukui T."/>
            <person name="Maita H."/>
            <person name="Okamoto S."/>
            <person name="Oshima K."/>
            <person name="Fujisawa T."/>
            <person name="Saito A."/>
            <person name="Futamata H."/>
            <person name="Hattori R."/>
            <person name="Shimomura Y."/>
            <person name="Haruta S."/>
            <person name="Morimoto S."/>
            <person name="Wang Y."/>
            <person name="Sakai Y."/>
            <person name="Hattori M."/>
            <person name="Aizawa S."/>
            <person name="Nagashima K.V.P."/>
            <person name="Masuda S."/>
            <person name="Hattori T."/>
            <person name="Yamashita A."/>
            <person name="Bao Z."/>
            <person name="Hayatsu M."/>
            <person name="Kajiya-Kanegae H."/>
            <person name="Yoshinaga I."/>
            <person name="Sakamoto K."/>
            <person name="Toyota K."/>
            <person name="Nakao M."/>
            <person name="Kohara M."/>
            <person name="Anda M."/>
            <person name="Niwa R."/>
            <person name="Jung-Hwan P."/>
            <person name="Sameshima-Saito R."/>
            <person name="Tokuda S."/>
            <person name="Yamamoto S."/>
            <person name="Yamamoto S."/>
            <person name="Yokoyama T."/>
            <person name="Akutsu T."/>
            <person name="Nakamura Y."/>
            <person name="Nakahira-Yanaka Y."/>
            <person name="Takada Hoshino Y."/>
            <person name="Hirakawa H."/>
            <person name="Mitsui H."/>
            <person name="Terasawa K."/>
            <person name="Itakura M."/>
            <person name="Sato S."/>
            <person name="Ikeda-Ohtsubo W."/>
            <person name="Sakakura N."/>
            <person name="Kaminuma E."/>
            <person name="Minamisawa K."/>
        </authorList>
    </citation>
    <scope>NUCLEOTIDE SEQUENCE [LARGE SCALE GENOMIC DNA]</scope>
    <source>
        <strain evidence="2 3">S23321</strain>
    </source>
</reference>
<dbReference type="AlphaFoldDB" id="A0AAI8MAN1"/>
<dbReference type="Proteomes" id="UP000007886">
    <property type="component" value="Chromosome"/>
</dbReference>
<keyword evidence="1" id="KW-0732">Signal</keyword>
<protein>
    <recommendedName>
        <fullName evidence="4">BA14K family protein</fullName>
    </recommendedName>
</protein>
<proteinExistence type="predicted"/>
<evidence type="ECO:0000313" key="2">
    <source>
        <dbReference type="EMBL" id="BAL75091.1"/>
    </source>
</evidence>
<feature type="signal peptide" evidence="1">
    <location>
        <begin position="1"/>
        <end position="26"/>
    </location>
</feature>